<gene>
    <name evidence="2" type="ORF">FA15DRAFT_755594</name>
</gene>
<feature type="compositionally biased region" description="Low complexity" evidence="1">
    <location>
        <begin position="849"/>
        <end position="868"/>
    </location>
</feature>
<feature type="compositionally biased region" description="Polar residues" evidence="1">
    <location>
        <begin position="873"/>
        <end position="888"/>
    </location>
</feature>
<dbReference type="AlphaFoldDB" id="A0A5C3KZ51"/>
<organism evidence="2 3">
    <name type="scientific">Coprinopsis marcescibilis</name>
    <name type="common">Agaric fungus</name>
    <name type="synonym">Psathyrella marcescibilis</name>
    <dbReference type="NCBI Taxonomy" id="230819"/>
    <lineage>
        <taxon>Eukaryota</taxon>
        <taxon>Fungi</taxon>
        <taxon>Dikarya</taxon>
        <taxon>Basidiomycota</taxon>
        <taxon>Agaricomycotina</taxon>
        <taxon>Agaricomycetes</taxon>
        <taxon>Agaricomycetidae</taxon>
        <taxon>Agaricales</taxon>
        <taxon>Agaricineae</taxon>
        <taxon>Psathyrellaceae</taxon>
        <taxon>Coprinopsis</taxon>
    </lineage>
</organism>
<dbReference type="STRING" id="230819.A0A5C3KZ51"/>
<keyword evidence="3" id="KW-1185">Reference proteome</keyword>
<dbReference type="EMBL" id="ML210183">
    <property type="protein sequence ID" value="TFK25674.1"/>
    <property type="molecule type" value="Genomic_DNA"/>
</dbReference>
<feature type="region of interest" description="Disordered" evidence="1">
    <location>
        <begin position="388"/>
        <end position="701"/>
    </location>
</feature>
<feature type="compositionally biased region" description="Basic residues" evidence="1">
    <location>
        <begin position="244"/>
        <end position="256"/>
    </location>
</feature>
<feature type="compositionally biased region" description="Polar residues" evidence="1">
    <location>
        <begin position="915"/>
        <end position="927"/>
    </location>
</feature>
<feature type="region of interest" description="Disordered" evidence="1">
    <location>
        <begin position="774"/>
        <end position="975"/>
    </location>
</feature>
<feature type="compositionally biased region" description="Pro residues" evidence="1">
    <location>
        <begin position="412"/>
        <end position="434"/>
    </location>
</feature>
<feature type="region of interest" description="Disordered" evidence="1">
    <location>
        <begin position="238"/>
        <end position="346"/>
    </location>
</feature>
<feature type="compositionally biased region" description="Pro residues" evidence="1">
    <location>
        <begin position="322"/>
        <end position="334"/>
    </location>
</feature>
<feature type="compositionally biased region" description="Basic residues" evidence="1">
    <location>
        <begin position="73"/>
        <end position="85"/>
    </location>
</feature>
<reference evidence="2 3" key="1">
    <citation type="journal article" date="2019" name="Nat. Ecol. Evol.">
        <title>Megaphylogeny resolves global patterns of mushroom evolution.</title>
        <authorList>
            <person name="Varga T."/>
            <person name="Krizsan K."/>
            <person name="Foldi C."/>
            <person name="Dima B."/>
            <person name="Sanchez-Garcia M."/>
            <person name="Sanchez-Ramirez S."/>
            <person name="Szollosi G.J."/>
            <person name="Szarkandi J.G."/>
            <person name="Papp V."/>
            <person name="Albert L."/>
            <person name="Andreopoulos W."/>
            <person name="Angelini C."/>
            <person name="Antonin V."/>
            <person name="Barry K.W."/>
            <person name="Bougher N.L."/>
            <person name="Buchanan P."/>
            <person name="Buyck B."/>
            <person name="Bense V."/>
            <person name="Catcheside P."/>
            <person name="Chovatia M."/>
            <person name="Cooper J."/>
            <person name="Damon W."/>
            <person name="Desjardin D."/>
            <person name="Finy P."/>
            <person name="Geml J."/>
            <person name="Haridas S."/>
            <person name="Hughes K."/>
            <person name="Justo A."/>
            <person name="Karasinski D."/>
            <person name="Kautmanova I."/>
            <person name="Kiss B."/>
            <person name="Kocsube S."/>
            <person name="Kotiranta H."/>
            <person name="LaButti K.M."/>
            <person name="Lechner B.E."/>
            <person name="Liimatainen K."/>
            <person name="Lipzen A."/>
            <person name="Lukacs Z."/>
            <person name="Mihaltcheva S."/>
            <person name="Morgado L.N."/>
            <person name="Niskanen T."/>
            <person name="Noordeloos M.E."/>
            <person name="Ohm R.A."/>
            <person name="Ortiz-Santana B."/>
            <person name="Ovrebo C."/>
            <person name="Racz N."/>
            <person name="Riley R."/>
            <person name="Savchenko A."/>
            <person name="Shiryaev A."/>
            <person name="Soop K."/>
            <person name="Spirin V."/>
            <person name="Szebenyi C."/>
            <person name="Tomsovsky M."/>
            <person name="Tulloss R.E."/>
            <person name="Uehling J."/>
            <person name="Grigoriev I.V."/>
            <person name="Vagvolgyi C."/>
            <person name="Papp T."/>
            <person name="Martin F.M."/>
            <person name="Miettinen O."/>
            <person name="Hibbett D.S."/>
            <person name="Nagy L.G."/>
        </authorList>
    </citation>
    <scope>NUCLEOTIDE SEQUENCE [LARGE SCALE GENOMIC DNA]</scope>
    <source>
        <strain evidence="2 3">CBS 121175</strain>
    </source>
</reference>
<feature type="compositionally biased region" description="Basic residues" evidence="1">
    <location>
        <begin position="785"/>
        <end position="796"/>
    </location>
</feature>
<feature type="compositionally biased region" description="Low complexity" evidence="1">
    <location>
        <begin position="442"/>
        <end position="452"/>
    </location>
</feature>
<proteinExistence type="predicted"/>
<protein>
    <submittedName>
        <fullName evidence="2">Uncharacterized protein</fullName>
    </submittedName>
</protein>
<evidence type="ECO:0000256" key="1">
    <source>
        <dbReference type="SAM" id="MobiDB-lite"/>
    </source>
</evidence>
<evidence type="ECO:0000313" key="3">
    <source>
        <dbReference type="Proteomes" id="UP000307440"/>
    </source>
</evidence>
<feature type="compositionally biased region" description="Basic and acidic residues" evidence="1">
    <location>
        <begin position="467"/>
        <end position="478"/>
    </location>
</feature>
<evidence type="ECO:0000313" key="2">
    <source>
        <dbReference type="EMBL" id="TFK25674.1"/>
    </source>
</evidence>
<feature type="region of interest" description="Disordered" evidence="1">
    <location>
        <begin position="1"/>
        <end position="93"/>
    </location>
</feature>
<feature type="compositionally biased region" description="Low complexity" evidence="1">
    <location>
        <begin position="45"/>
        <end position="56"/>
    </location>
</feature>
<accession>A0A5C3KZ51</accession>
<feature type="compositionally biased region" description="Polar residues" evidence="1">
    <location>
        <begin position="509"/>
        <end position="540"/>
    </location>
</feature>
<dbReference type="OrthoDB" id="3069722at2759"/>
<dbReference type="Proteomes" id="UP000307440">
    <property type="component" value="Unassembled WGS sequence"/>
</dbReference>
<sequence length="975" mass="106548">MPSSSRRRPHNRGHHERLNTYDSIGNGMAGLHVSIPETPEQYEQSPSPRSELLSPSTTDRRRERSSVQEGSSRRQHNRSSTKHRSRISDASHRELMRLVIDQETEAERLKETLHAISQRLDEETQKAAQLEHVSQESADRFRQLNESRLEAQQKASAAQQEARLYQLQLQNAGAEIIAAQQLAKQLEKEKEEAELSAARARAKARKLHQQQLVMRAREEGRKLGFDAGIKQAQEEYIVSSTAKSRSRSSRPGRRHIERTDIPSATSQLAEHHPEEEYTFDDDGVYDDHNSVPTIDVLNSPEVSHSRRPSHSVGLQSRMPVPVSAPAPAPTPGPSTQPVQSTSSNINRTATPGVEIYSIPIPAVDQSFDAEQQPRDAWVTAQEHRVRNNVEATPPGPSPHPQGQRFASTGQPAVPPPPPPRSAPVPASVPPPAPAPIIVWGHPSQSQPPSASEAPRKASFAAPPKGSDTSRKKPSRVDSLKTWYRSLSLRKKTKPVIDPGYEEPPRHTQPWPTTVGAASTFTDTLHPNSVPGPSTQPNPTASDDGESESKDLYRYQPEPPMSWYSKSRPSDARSQKSRKSFLHPGGDGDARLSRASTRLSDIDMLSNAPPGRRMPEGSISGRSLRENTNQLAQKLSVIKEDPLSRGNTPQVDRLTAGNPPVAGFSRAGPIPAPQFTSRAMSEVGSARSGRKRPSEIAVPPPAGIPNNPFMLGNYHLYPSATPPIPTARTQPSSINSGSINIDIQPATAAVVPQSAFVPPPIGTHLSPNYQYETLRFPQRSPSNASRKSRSSQAKGHRVAQSVSDPPLPVPPPADAHYARSNHSRSASVAQDQGIYDTYAMGHPDRHRSRAAGSSSAAAQQHQQPQQSPYHHSRTGSTHSFSHQSQNPNTLYAPPGGTSSSQHLEDPKAPGLRHSPSRSSMHSKFQTDNYLDPAYFAPEGPNPNRSPNRYPQHLSPNMGAGAAHQRSPSPGLEYLDP</sequence>
<feature type="compositionally biased region" description="Basic residues" evidence="1">
    <location>
        <begin position="1"/>
        <end position="15"/>
    </location>
</feature>
<name>A0A5C3KZ51_COPMA</name>